<keyword evidence="5" id="KW-1185">Reference proteome</keyword>
<dbReference type="SUPFAM" id="SSF54637">
    <property type="entry name" value="Thioesterase/thiol ester dehydrase-isomerase"/>
    <property type="match status" value="1"/>
</dbReference>
<dbReference type="AlphaFoldDB" id="A0A1G6GF56"/>
<dbReference type="GO" id="GO:0005829">
    <property type="term" value="C:cytosol"/>
    <property type="evidence" value="ECO:0007669"/>
    <property type="project" value="TreeGrafter"/>
</dbReference>
<gene>
    <name evidence="4" type="ORF">GA0111570_102432</name>
</gene>
<dbReference type="RefSeq" id="WP_092606948.1">
    <property type="nucleotide sequence ID" value="NZ_FMYF01000002.1"/>
</dbReference>
<keyword evidence="2" id="KW-0378">Hydrolase</keyword>
<evidence type="ECO:0000256" key="2">
    <source>
        <dbReference type="ARBA" id="ARBA00022801"/>
    </source>
</evidence>
<dbReference type="InterPro" id="IPR003736">
    <property type="entry name" value="PAAI_dom"/>
</dbReference>
<dbReference type="Proteomes" id="UP000199086">
    <property type="component" value="Unassembled WGS sequence"/>
</dbReference>
<organism evidence="4 5">
    <name type="scientific">Raineyella antarctica</name>
    <dbReference type="NCBI Taxonomy" id="1577474"/>
    <lineage>
        <taxon>Bacteria</taxon>
        <taxon>Bacillati</taxon>
        <taxon>Actinomycetota</taxon>
        <taxon>Actinomycetes</taxon>
        <taxon>Propionibacteriales</taxon>
        <taxon>Propionibacteriaceae</taxon>
        <taxon>Raineyella</taxon>
    </lineage>
</organism>
<dbReference type="STRING" id="1577474.GA0111570_102432"/>
<name>A0A1G6GF56_9ACTN</name>
<protein>
    <submittedName>
        <fullName evidence="4">Uncharacterized domain 1-containing protein</fullName>
    </submittedName>
</protein>
<dbReference type="OrthoDB" id="9798208at2"/>
<dbReference type="NCBIfam" id="TIGR00369">
    <property type="entry name" value="unchar_dom_1"/>
    <property type="match status" value="1"/>
</dbReference>
<dbReference type="GO" id="GO:0061522">
    <property type="term" value="F:1,4-dihydroxy-2-naphthoyl-CoA thioesterase activity"/>
    <property type="evidence" value="ECO:0007669"/>
    <property type="project" value="TreeGrafter"/>
</dbReference>
<evidence type="ECO:0000313" key="5">
    <source>
        <dbReference type="Proteomes" id="UP000199086"/>
    </source>
</evidence>
<comment type="similarity">
    <text evidence="1">Belongs to the thioesterase PaaI family.</text>
</comment>
<reference evidence="4 5" key="1">
    <citation type="submission" date="2016-06" db="EMBL/GenBank/DDBJ databases">
        <authorList>
            <person name="Olsen C.W."/>
            <person name="Carey S."/>
            <person name="Hinshaw L."/>
            <person name="Karasin A.I."/>
        </authorList>
    </citation>
    <scope>NUCLEOTIDE SEQUENCE [LARGE SCALE GENOMIC DNA]</scope>
    <source>
        <strain evidence="4 5">LZ-22</strain>
    </source>
</reference>
<dbReference type="InterPro" id="IPR006683">
    <property type="entry name" value="Thioestr_dom"/>
</dbReference>
<dbReference type="EMBL" id="FMYF01000002">
    <property type="protein sequence ID" value="SDB80641.1"/>
    <property type="molecule type" value="Genomic_DNA"/>
</dbReference>
<feature type="domain" description="Thioesterase" evidence="3">
    <location>
        <begin position="39"/>
        <end position="116"/>
    </location>
</feature>
<accession>A0A1G6GF56</accession>
<dbReference type="PANTHER" id="PTHR43240:SF5">
    <property type="entry name" value="1,4-DIHYDROXY-2-NAPHTHOYL-COA THIOESTERASE 1"/>
    <property type="match status" value="1"/>
</dbReference>
<proteinExistence type="inferred from homology"/>
<dbReference type="InterPro" id="IPR029069">
    <property type="entry name" value="HotDog_dom_sf"/>
</dbReference>
<dbReference type="CDD" id="cd03443">
    <property type="entry name" value="PaaI_thioesterase"/>
    <property type="match status" value="1"/>
</dbReference>
<dbReference type="PANTHER" id="PTHR43240">
    <property type="entry name" value="1,4-DIHYDROXY-2-NAPHTHOYL-COA THIOESTERASE 1"/>
    <property type="match status" value="1"/>
</dbReference>
<dbReference type="Pfam" id="PF03061">
    <property type="entry name" value="4HBT"/>
    <property type="match status" value="1"/>
</dbReference>
<dbReference type="Gene3D" id="3.10.129.10">
    <property type="entry name" value="Hotdog Thioesterase"/>
    <property type="match status" value="1"/>
</dbReference>
<evidence type="ECO:0000313" key="4">
    <source>
        <dbReference type="EMBL" id="SDB80641.1"/>
    </source>
</evidence>
<evidence type="ECO:0000256" key="1">
    <source>
        <dbReference type="ARBA" id="ARBA00008324"/>
    </source>
</evidence>
<evidence type="ECO:0000259" key="3">
    <source>
        <dbReference type="Pfam" id="PF03061"/>
    </source>
</evidence>
<sequence length="130" mass="13485">MSVPRQPSALGARLGITLLEVGAERSVATMPVEGNTQPHGLLHGGALLALGEEVASIAAGFHAHAHGKVCVGLDVSATHHRATRRGIVTATAVPKHLGGRVASYAVDIRDDHDHLVSSFAITCLLVDPRP</sequence>